<evidence type="ECO:0000313" key="2">
    <source>
        <dbReference type="EMBL" id="GGM99511.1"/>
    </source>
</evidence>
<organism evidence="2 3">
    <name type="scientific">Terrabacter tumescens</name>
    <dbReference type="NCBI Taxonomy" id="60443"/>
    <lineage>
        <taxon>Bacteria</taxon>
        <taxon>Bacillati</taxon>
        <taxon>Actinomycetota</taxon>
        <taxon>Actinomycetes</taxon>
        <taxon>Micrococcales</taxon>
        <taxon>Intrasporangiaceae</taxon>
        <taxon>Terrabacter</taxon>
    </lineage>
</organism>
<feature type="region of interest" description="Disordered" evidence="1">
    <location>
        <begin position="1"/>
        <end position="39"/>
    </location>
</feature>
<reference evidence="3" key="1">
    <citation type="journal article" date="2019" name="Int. J. Syst. Evol. Microbiol.">
        <title>The Global Catalogue of Microorganisms (GCM) 10K type strain sequencing project: providing services to taxonomists for standard genome sequencing and annotation.</title>
        <authorList>
            <consortium name="The Broad Institute Genomics Platform"/>
            <consortium name="The Broad Institute Genome Sequencing Center for Infectious Disease"/>
            <person name="Wu L."/>
            <person name="Ma J."/>
        </authorList>
    </citation>
    <scope>NUCLEOTIDE SEQUENCE [LARGE SCALE GENOMIC DNA]</scope>
    <source>
        <strain evidence="3">JCM 1365</strain>
    </source>
</reference>
<gene>
    <name evidence="2" type="ORF">GCM10009721_28180</name>
</gene>
<name>A0ABQ2I4Q6_9MICO</name>
<accession>A0ABQ2I4Q6</accession>
<evidence type="ECO:0000313" key="3">
    <source>
        <dbReference type="Proteomes" id="UP000623461"/>
    </source>
</evidence>
<comment type="caution">
    <text evidence="2">The sequence shown here is derived from an EMBL/GenBank/DDBJ whole genome shotgun (WGS) entry which is preliminary data.</text>
</comment>
<evidence type="ECO:0000256" key="1">
    <source>
        <dbReference type="SAM" id="MobiDB-lite"/>
    </source>
</evidence>
<dbReference type="Proteomes" id="UP000623461">
    <property type="component" value="Unassembled WGS sequence"/>
</dbReference>
<dbReference type="EMBL" id="BMNZ01000005">
    <property type="protein sequence ID" value="GGM99511.1"/>
    <property type="molecule type" value="Genomic_DNA"/>
</dbReference>
<sequence>MSKSGKTPRMRRAAREHAASLGPILNVKPSRGYRAADDSPRAGAHQAYVTPTGSVFHPVWCRTVGERWDMNPNSIHVVDRSTVGRRTVCRTCDTDGPIAD</sequence>
<feature type="compositionally biased region" description="Basic residues" evidence="1">
    <location>
        <begin position="1"/>
        <end position="12"/>
    </location>
</feature>
<proteinExistence type="predicted"/>
<keyword evidence="3" id="KW-1185">Reference proteome</keyword>
<protein>
    <submittedName>
        <fullName evidence="2">Uncharacterized protein</fullName>
    </submittedName>
</protein>